<dbReference type="InterPro" id="IPR012327">
    <property type="entry name" value="MeTrfase_D12"/>
</dbReference>
<reference evidence="4" key="1">
    <citation type="submission" date="2022-09" db="EMBL/GenBank/DDBJ databases">
        <title>Culturomic study of gut microbiota in children with autism spectrum disorder.</title>
        <authorList>
            <person name="Efimov B.A."/>
            <person name="Chaplin A.V."/>
            <person name="Sokolova S.R."/>
            <person name="Pikina A.P."/>
            <person name="Korzhanova M."/>
            <person name="Belova V."/>
            <person name="Korostin D."/>
        </authorList>
    </citation>
    <scope>NUCLEOTIDE SEQUENCE</scope>
    <source>
        <strain evidence="4">ASD5510</strain>
    </source>
</reference>
<keyword evidence="1 4" id="KW-0489">Methyltransferase</keyword>
<keyword evidence="3" id="KW-0949">S-adenosyl-L-methionine</keyword>
<dbReference type="InterPro" id="IPR029063">
    <property type="entry name" value="SAM-dependent_MTases_sf"/>
</dbReference>
<evidence type="ECO:0000256" key="3">
    <source>
        <dbReference type="ARBA" id="ARBA00022691"/>
    </source>
</evidence>
<keyword evidence="5" id="KW-1185">Reference proteome</keyword>
<dbReference type="SUPFAM" id="SSF53335">
    <property type="entry name" value="S-adenosyl-L-methionine-dependent methyltransferases"/>
    <property type="match status" value="1"/>
</dbReference>
<gene>
    <name evidence="4" type="ORF">OBO34_06740</name>
</gene>
<protein>
    <submittedName>
        <fullName evidence="4">DNA adenine methylase</fullName>
    </submittedName>
</protein>
<sequence length="448" mass="51211">MNNEENTITRPIHYLGSKLRMLDTIKQAVDLLDDSNGCVCDLFSGSGTVSRYLSSYRDVIAADIQMYSSILCEATMTWMDCSIGSEEIVEKIRKGQTRKKLNAVFGRLLEYEQACIDKAKSNDIDALYEIIEKGSIYIYLKEGNDSCTTELRDRLDELKYTLQERNETEDLDSIIVRYYGGLYFSYSQAMDLDCIEHYVFEHNGLLRVKLLAALLSTASEIVNTVGKQFAQPLKVRDSKGNYKNSLKKKILDDRSLNVFDTFEKWLEHYLGAGEKIHSHRVICDDYKTVLHDMKSSDVKVVYADPPYTRYHYSRYYHVLETICLHDNPVITTTFPNGTGGISRAIYREGRHQSPFCIKSKAEKAFEDLFIGVKALNVPLALSYSPFDPGQAVTPRLQTIDQLIEKAKMYFSDVSTMSPGEFTHSKLNATEKNFESNHEAEMLIICRNR</sequence>
<accession>A0A9J6QKN6</accession>
<dbReference type="Proteomes" id="UP001065549">
    <property type="component" value="Unassembled WGS sequence"/>
</dbReference>
<keyword evidence="2" id="KW-0808">Transferase</keyword>
<dbReference type="RefSeq" id="WP_253019728.1">
    <property type="nucleotide sequence ID" value="NZ_JAOSHN010000002.1"/>
</dbReference>
<proteinExistence type="predicted"/>
<name>A0A9J6QKN6_9FIRM</name>
<dbReference type="Pfam" id="PF02086">
    <property type="entry name" value="MethyltransfD12"/>
    <property type="match status" value="2"/>
</dbReference>
<organism evidence="4 5">
    <name type="scientific">Hominibacterium faecale</name>
    <dbReference type="NCBI Taxonomy" id="2839743"/>
    <lineage>
        <taxon>Bacteria</taxon>
        <taxon>Bacillati</taxon>
        <taxon>Bacillota</taxon>
        <taxon>Clostridia</taxon>
        <taxon>Peptostreptococcales</taxon>
        <taxon>Anaerovoracaceae</taxon>
        <taxon>Hominibacterium</taxon>
    </lineage>
</organism>
<dbReference type="GO" id="GO:0032259">
    <property type="term" value="P:methylation"/>
    <property type="evidence" value="ECO:0007669"/>
    <property type="project" value="UniProtKB-KW"/>
</dbReference>
<dbReference type="AlphaFoldDB" id="A0A9J6QKN6"/>
<evidence type="ECO:0000256" key="1">
    <source>
        <dbReference type="ARBA" id="ARBA00022603"/>
    </source>
</evidence>
<dbReference type="GO" id="GO:0009307">
    <property type="term" value="P:DNA restriction-modification system"/>
    <property type="evidence" value="ECO:0007669"/>
    <property type="project" value="InterPro"/>
</dbReference>
<evidence type="ECO:0000313" key="5">
    <source>
        <dbReference type="Proteomes" id="UP001065549"/>
    </source>
</evidence>
<dbReference type="EMBL" id="JAOSHN010000002">
    <property type="protein sequence ID" value="MCU7378048.1"/>
    <property type="molecule type" value="Genomic_DNA"/>
</dbReference>
<evidence type="ECO:0000256" key="2">
    <source>
        <dbReference type="ARBA" id="ARBA00022679"/>
    </source>
</evidence>
<dbReference type="Gene3D" id="3.40.50.150">
    <property type="entry name" value="Vaccinia Virus protein VP39"/>
    <property type="match status" value="1"/>
</dbReference>
<comment type="caution">
    <text evidence="4">The sequence shown here is derived from an EMBL/GenBank/DDBJ whole genome shotgun (WGS) entry which is preliminary data.</text>
</comment>
<dbReference type="GO" id="GO:0009007">
    <property type="term" value="F:site-specific DNA-methyltransferase (adenine-specific) activity"/>
    <property type="evidence" value="ECO:0007669"/>
    <property type="project" value="UniProtKB-EC"/>
</dbReference>
<evidence type="ECO:0000313" key="4">
    <source>
        <dbReference type="EMBL" id="MCU7378048.1"/>
    </source>
</evidence>